<evidence type="ECO:0000313" key="9">
    <source>
        <dbReference type="Proteomes" id="UP001501303"/>
    </source>
</evidence>
<evidence type="ECO:0000256" key="3">
    <source>
        <dbReference type="ARBA" id="ARBA00023002"/>
    </source>
</evidence>
<comment type="caution">
    <text evidence="8">The sequence shown here is derived from an EMBL/GenBank/DDBJ whole genome shotgun (WGS) entry which is preliminary data.</text>
</comment>
<dbReference type="SUPFAM" id="SSF52833">
    <property type="entry name" value="Thioredoxin-like"/>
    <property type="match status" value="1"/>
</dbReference>
<feature type="region of interest" description="Disordered" evidence="6">
    <location>
        <begin position="42"/>
        <end position="83"/>
    </location>
</feature>
<dbReference type="RefSeq" id="WP_344262833.1">
    <property type="nucleotide sequence ID" value="NZ_BAAAMJ010000031.1"/>
</dbReference>
<dbReference type="PROSITE" id="PS51352">
    <property type="entry name" value="THIOREDOXIN_2"/>
    <property type="match status" value="1"/>
</dbReference>
<evidence type="ECO:0000313" key="8">
    <source>
        <dbReference type="EMBL" id="GAA1920742.1"/>
    </source>
</evidence>
<organism evidence="8 9">
    <name type="scientific">Streptomyces sodiiphilus</name>
    <dbReference type="NCBI Taxonomy" id="226217"/>
    <lineage>
        <taxon>Bacteria</taxon>
        <taxon>Bacillati</taxon>
        <taxon>Actinomycetota</taxon>
        <taxon>Actinomycetes</taxon>
        <taxon>Kitasatosporales</taxon>
        <taxon>Streptomycetaceae</taxon>
        <taxon>Streptomyces</taxon>
    </lineage>
</organism>
<name>A0ABN2PHV3_9ACTN</name>
<protein>
    <recommendedName>
        <fullName evidence="7">Thioredoxin domain-containing protein</fullName>
    </recommendedName>
</protein>
<feature type="domain" description="Thioredoxin" evidence="7">
    <location>
        <begin position="64"/>
        <end position="252"/>
    </location>
</feature>
<dbReference type="EMBL" id="BAAAMJ010000031">
    <property type="protein sequence ID" value="GAA1920742.1"/>
    <property type="molecule type" value="Genomic_DNA"/>
</dbReference>
<dbReference type="Gene3D" id="3.40.30.10">
    <property type="entry name" value="Glutaredoxin"/>
    <property type="match status" value="1"/>
</dbReference>
<keyword evidence="2" id="KW-0732">Signal</keyword>
<accession>A0ABN2PHV3</accession>
<comment type="similarity">
    <text evidence="1">Belongs to the thioredoxin family. DsbA subfamily.</text>
</comment>
<reference evidence="8 9" key="1">
    <citation type="journal article" date="2019" name="Int. J. Syst. Evol. Microbiol.">
        <title>The Global Catalogue of Microorganisms (GCM) 10K type strain sequencing project: providing services to taxonomists for standard genome sequencing and annotation.</title>
        <authorList>
            <consortium name="The Broad Institute Genomics Platform"/>
            <consortium name="The Broad Institute Genome Sequencing Center for Infectious Disease"/>
            <person name="Wu L."/>
            <person name="Ma J."/>
        </authorList>
    </citation>
    <scope>NUCLEOTIDE SEQUENCE [LARGE SCALE GENOMIC DNA]</scope>
    <source>
        <strain evidence="8 9">JCM 13581</strain>
    </source>
</reference>
<evidence type="ECO:0000259" key="7">
    <source>
        <dbReference type="PROSITE" id="PS51352"/>
    </source>
</evidence>
<evidence type="ECO:0000256" key="1">
    <source>
        <dbReference type="ARBA" id="ARBA00005791"/>
    </source>
</evidence>
<keyword evidence="9" id="KW-1185">Reference proteome</keyword>
<keyword evidence="3" id="KW-0560">Oxidoreductase</keyword>
<evidence type="ECO:0000256" key="6">
    <source>
        <dbReference type="SAM" id="MobiDB-lite"/>
    </source>
</evidence>
<dbReference type="InterPro" id="IPR036249">
    <property type="entry name" value="Thioredoxin-like_sf"/>
</dbReference>
<dbReference type="PANTHER" id="PTHR13887">
    <property type="entry name" value="GLUTATHIONE S-TRANSFERASE KAPPA"/>
    <property type="match status" value="1"/>
</dbReference>
<sequence>MPTPSSASSSTSSRRRSVTVMALVVVLVGALALGGLSALGGDRSGDSAATGDGRGADEEGQTVQPLPDDHPVHALARRDGDDPLARGDADAPIVMIAYIDFQCALCGRHARVTEPKLVEEYVESGVLRIEFRNFPVFGPESDTAARAAWAAGEQGMFWEFYTVAFSEDAHQHSGRFDEEGVMEIAEEAGVTDLDRFAEDLDSEEAGKAVERDAEEGFGLGVTTTPAFLVNGHPLVGAQPVETFRETIDQLLAARR</sequence>
<dbReference type="InterPro" id="IPR012336">
    <property type="entry name" value="Thioredoxin-like_fold"/>
</dbReference>
<evidence type="ECO:0000256" key="5">
    <source>
        <dbReference type="ARBA" id="ARBA00023284"/>
    </source>
</evidence>
<evidence type="ECO:0000256" key="4">
    <source>
        <dbReference type="ARBA" id="ARBA00023157"/>
    </source>
</evidence>
<dbReference type="Pfam" id="PF13462">
    <property type="entry name" value="Thioredoxin_4"/>
    <property type="match status" value="1"/>
</dbReference>
<dbReference type="Proteomes" id="UP001501303">
    <property type="component" value="Unassembled WGS sequence"/>
</dbReference>
<keyword evidence="5" id="KW-0676">Redox-active center</keyword>
<feature type="compositionally biased region" description="Basic and acidic residues" evidence="6">
    <location>
        <begin position="67"/>
        <end position="83"/>
    </location>
</feature>
<evidence type="ECO:0000256" key="2">
    <source>
        <dbReference type="ARBA" id="ARBA00022729"/>
    </source>
</evidence>
<proteinExistence type="inferred from homology"/>
<gene>
    <name evidence="8" type="ORF">GCM10009716_31750</name>
</gene>
<dbReference type="InterPro" id="IPR013766">
    <property type="entry name" value="Thioredoxin_domain"/>
</dbReference>
<keyword evidence="4" id="KW-1015">Disulfide bond</keyword>
<dbReference type="PANTHER" id="PTHR13887:SF14">
    <property type="entry name" value="DISULFIDE BOND FORMATION PROTEIN D"/>
    <property type="match status" value="1"/>
</dbReference>